<dbReference type="GO" id="GO:0003964">
    <property type="term" value="F:RNA-directed DNA polymerase activity"/>
    <property type="evidence" value="ECO:0007669"/>
    <property type="project" value="UniProtKB-KW"/>
</dbReference>
<evidence type="ECO:0000256" key="3">
    <source>
        <dbReference type="ARBA" id="ARBA00022679"/>
    </source>
</evidence>
<dbReference type="FunFam" id="3.30.70.270:FF:000020">
    <property type="entry name" value="Transposon Tf2-6 polyprotein-like Protein"/>
    <property type="match status" value="1"/>
</dbReference>
<evidence type="ECO:0000256" key="5">
    <source>
        <dbReference type="ARBA" id="ARBA00022722"/>
    </source>
</evidence>
<feature type="domain" description="CCHC-type" evidence="11">
    <location>
        <begin position="435"/>
        <end position="449"/>
    </location>
</feature>
<feature type="compositionally biased region" description="Basic and acidic residues" evidence="10">
    <location>
        <begin position="506"/>
        <end position="519"/>
    </location>
</feature>
<dbReference type="Proteomes" id="UP001529510">
    <property type="component" value="Unassembled WGS sequence"/>
</dbReference>
<evidence type="ECO:0000313" key="13">
    <source>
        <dbReference type="EMBL" id="KAL0202757.1"/>
    </source>
</evidence>
<keyword evidence="8" id="KW-0695">RNA-directed DNA polymerase</keyword>
<protein>
    <recommendedName>
        <fullName evidence="2">ribonuclease H</fullName>
        <ecNumber evidence="2">3.1.26.4</ecNumber>
    </recommendedName>
</protein>
<dbReference type="Gene3D" id="4.10.60.10">
    <property type="entry name" value="Zinc finger, CCHC-type"/>
    <property type="match status" value="1"/>
</dbReference>
<dbReference type="Gene3D" id="3.10.10.10">
    <property type="entry name" value="HIV Type 1 Reverse Transcriptase, subunit A, domain 1"/>
    <property type="match status" value="1"/>
</dbReference>
<evidence type="ECO:0000259" key="12">
    <source>
        <dbReference type="PROSITE" id="PS50878"/>
    </source>
</evidence>
<dbReference type="Pfam" id="PF17917">
    <property type="entry name" value="RT_RNaseH"/>
    <property type="match status" value="1"/>
</dbReference>
<dbReference type="EC" id="3.1.26.4" evidence="2"/>
<keyword evidence="9" id="KW-0862">Zinc</keyword>
<dbReference type="GO" id="GO:0004523">
    <property type="term" value="F:RNA-DNA hybrid ribonuclease activity"/>
    <property type="evidence" value="ECO:0007669"/>
    <property type="project" value="UniProtKB-EC"/>
</dbReference>
<accession>A0ABD0RW52</accession>
<comment type="caution">
    <text evidence="13">The sequence shown here is derived from an EMBL/GenBank/DDBJ whole genome shotgun (WGS) entry which is preliminary data.</text>
</comment>
<dbReference type="Pfam" id="PF00078">
    <property type="entry name" value="RVT_1"/>
    <property type="match status" value="1"/>
</dbReference>
<keyword evidence="9" id="KW-0863">Zinc-finger</keyword>
<dbReference type="PROSITE" id="PS50878">
    <property type="entry name" value="RT_POL"/>
    <property type="match status" value="1"/>
</dbReference>
<keyword evidence="3" id="KW-0808">Transferase</keyword>
<dbReference type="Pfam" id="PF03732">
    <property type="entry name" value="Retrotrans_gag"/>
    <property type="match status" value="1"/>
</dbReference>
<dbReference type="InterPro" id="IPR000477">
    <property type="entry name" value="RT_dom"/>
</dbReference>
<keyword evidence="4" id="KW-0548">Nucleotidyltransferase</keyword>
<dbReference type="FunFam" id="3.10.20.370:FF:000003">
    <property type="entry name" value="Transposon Tf2-6 polyprotein"/>
    <property type="match status" value="1"/>
</dbReference>
<name>A0ABD0RW52_CIRMR</name>
<keyword evidence="14" id="KW-1185">Reference proteome</keyword>
<evidence type="ECO:0000256" key="9">
    <source>
        <dbReference type="PROSITE-ProRule" id="PRU00047"/>
    </source>
</evidence>
<keyword evidence="6" id="KW-0255">Endonuclease</keyword>
<dbReference type="PANTHER" id="PTHR37984:SF5">
    <property type="entry name" value="PROTEIN NYNRIN-LIKE"/>
    <property type="match status" value="1"/>
</dbReference>
<keyword evidence="5" id="KW-0540">Nuclease</keyword>
<reference evidence="13 14" key="1">
    <citation type="submission" date="2024-05" db="EMBL/GenBank/DDBJ databases">
        <title>Genome sequencing and assembly of Indian major carp, Cirrhinus mrigala (Hamilton, 1822).</title>
        <authorList>
            <person name="Mohindra V."/>
            <person name="Chowdhury L.M."/>
            <person name="Lal K."/>
            <person name="Jena J.K."/>
        </authorList>
    </citation>
    <scope>NUCLEOTIDE SEQUENCE [LARGE SCALE GENOMIC DNA]</scope>
    <source>
        <strain evidence="13">CM1030</strain>
        <tissue evidence="13">Blood</tissue>
    </source>
</reference>
<feature type="non-terminal residue" evidence="13">
    <location>
        <position position="1"/>
    </location>
</feature>
<evidence type="ECO:0000256" key="6">
    <source>
        <dbReference type="ARBA" id="ARBA00022759"/>
    </source>
</evidence>
<dbReference type="InterPro" id="IPR050951">
    <property type="entry name" value="Retrovirus_Pol_polyprotein"/>
</dbReference>
<evidence type="ECO:0000256" key="4">
    <source>
        <dbReference type="ARBA" id="ARBA00022695"/>
    </source>
</evidence>
<evidence type="ECO:0000256" key="1">
    <source>
        <dbReference type="ARBA" id="ARBA00010879"/>
    </source>
</evidence>
<dbReference type="CDD" id="cd09274">
    <property type="entry name" value="RNase_HI_RT_Ty3"/>
    <property type="match status" value="1"/>
</dbReference>
<keyword evidence="7" id="KW-0378">Hydrolase</keyword>
<dbReference type="InterPro" id="IPR005162">
    <property type="entry name" value="Retrotrans_gag_dom"/>
</dbReference>
<evidence type="ECO:0000256" key="7">
    <source>
        <dbReference type="ARBA" id="ARBA00022801"/>
    </source>
</evidence>
<dbReference type="InterPro" id="IPR001878">
    <property type="entry name" value="Znf_CCHC"/>
</dbReference>
<dbReference type="PANTHER" id="PTHR37984">
    <property type="entry name" value="PROTEIN CBG26694"/>
    <property type="match status" value="1"/>
</dbReference>
<dbReference type="GO" id="GO:0008270">
    <property type="term" value="F:zinc ion binding"/>
    <property type="evidence" value="ECO:0007669"/>
    <property type="project" value="UniProtKB-KW"/>
</dbReference>
<feature type="region of interest" description="Disordered" evidence="10">
    <location>
        <begin position="506"/>
        <end position="536"/>
    </location>
</feature>
<dbReference type="SUPFAM" id="SSF57756">
    <property type="entry name" value="Retrovirus zinc finger-like domains"/>
    <property type="match status" value="1"/>
</dbReference>
<gene>
    <name evidence="13" type="ORF">M9458_000775</name>
</gene>
<dbReference type="InterPro" id="IPR041373">
    <property type="entry name" value="RT_RNaseH"/>
</dbReference>
<dbReference type="InterPro" id="IPR036875">
    <property type="entry name" value="Znf_CCHC_sf"/>
</dbReference>
<evidence type="ECO:0000256" key="8">
    <source>
        <dbReference type="ARBA" id="ARBA00022918"/>
    </source>
</evidence>
<feature type="region of interest" description="Disordered" evidence="10">
    <location>
        <begin position="393"/>
        <end position="416"/>
    </location>
</feature>
<dbReference type="InterPro" id="IPR043502">
    <property type="entry name" value="DNA/RNA_pol_sf"/>
</dbReference>
<proteinExistence type="inferred from homology"/>
<dbReference type="InterPro" id="IPR043128">
    <property type="entry name" value="Rev_trsase/Diguanyl_cyclase"/>
</dbReference>
<dbReference type="SUPFAM" id="SSF56672">
    <property type="entry name" value="DNA/RNA polymerases"/>
    <property type="match status" value="1"/>
</dbReference>
<feature type="region of interest" description="Disordered" evidence="10">
    <location>
        <begin position="1008"/>
        <end position="1030"/>
    </location>
</feature>
<evidence type="ECO:0000259" key="11">
    <source>
        <dbReference type="PROSITE" id="PS50158"/>
    </source>
</evidence>
<keyword evidence="9" id="KW-0479">Metal-binding</keyword>
<evidence type="ECO:0000256" key="2">
    <source>
        <dbReference type="ARBA" id="ARBA00012180"/>
    </source>
</evidence>
<feature type="region of interest" description="Disordered" evidence="10">
    <location>
        <begin position="136"/>
        <end position="160"/>
    </location>
</feature>
<evidence type="ECO:0000313" key="14">
    <source>
        <dbReference type="Proteomes" id="UP001529510"/>
    </source>
</evidence>
<dbReference type="EMBL" id="JAMKFB020000001">
    <property type="protein sequence ID" value="KAL0202757.1"/>
    <property type="molecule type" value="Genomic_DNA"/>
</dbReference>
<dbReference type="SMART" id="SM00343">
    <property type="entry name" value="ZnF_C2HC"/>
    <property type="match status" value="1"/>
</dbReference>
<organism evidence="13 14">
    <name type="scientific">Cirrhinus mrigala</name>
    <name type="common">Mrigala</name>
    <dbReference type="NCBI Taxonomy" id="683832"/>
    <lineage>
        <taxon>Eukaryota</taxon>
        <taxon>Metazoa</taxon>
        <taxon>Chordata</taxon>
        <taxon>Craniata</taxon>
        <taxon>Vertebrata</taxon>
        <taxon>Euteleostomi</taxon>
        <taxon>Actinopterygii</taxon>
        <taxon>Neopterygii</taxon>
        <taxon>Teleostei</taxon>
        <taxon>Ostariophysi</taxon>
        <taxon>Cypriniformes</taxon>
        <taxon>Cyprinidae</taxon>
        <taxon>Labeoninae</taxon>
        <taxon>Labeonini</taxon>
        <taxon>Cirrhinus</taxon>
    </lineage>
</organism>
<dbReference type="Gene3D" id="3.30.70.270">
    <property type="match status" value="2"/>
</dbReference>
<feature type="compositionally biased region" description="Low complexity" evidence="10">
    <location>
        <begin position="403"/>
        <end position="416"/>
    </location>
</feature>
<dbReference type="AlphaFoldDB" id="A0ABD0RW52"/>
<comment type="similarity">
    <text evidence="1">Belongs to the beta type-B retroviral polymerase family. HERV class-II K(HML-2) pol subfamily.</text>
</comment>
<sequence length="1164" mass="130777">GNRRRTFSTTFPIIPCLGLPLPVPGLPGHFRFSGHFSVLHRHAHCKVLSVMSSIPSVSLSDCLLVANWTVLLCVNLCCPPFIDLCYSHGLLCFACRRPRPLAWTITTPLDLSSPHQYASVDQRLFKLSDLIKLSQMDPPSPDSSLTSSQKTLPPTDPATASQFASEMSAQATMLTLHQQQLDRLTALTEQLVRAVQGLQVATPPVASPPPPPAQLPVVQPVTASPRLAFPDKFDGTPTKCKGFLLQCTLFVNQQPNLYATDESKIAFVCSLLTGKALEWATAVWDLGQSTYPTFATFLRSFKEVFQPTPESSEAGEQIVALRQGRRTAAEYALDFRTLAAQSGWNDGPLKLHYRKGLNSDLQVELACRDENLSLNQYIDLSIRVDNVMHARKPSRPFTPTFQPQPSASSAPEPMQLGTTKLTTEERERRLCNHLCLYCGQPGHIRATCPTRPPRPPTSVSVFKTGLNRCEIPVLLCSDNISIQTTALIDSGAAGNCIDKDFVEANRGRPRRETVRDRSCRPHHQGPHPPPRTQPSGIHSVLQLPPHRPGDCAIELTPGAVPPRGRIFPLSQPESEAMEKYIKEELAKGFIRPSTSPASAGFFFVKKKDGGLRPCIDYRSLNEITVKYRYPLPLVPPALEQLRSARYYTKLDLHSAYNLIRIREGDEWKTDFSTTSGHYEYRVMPFGLANSPSYFQAFVNEVFRDMLNRWIIVYIDDILIFSSSNTDHVRHVRAVLKRLIQHQLYAKEEKCQFHQEKISFLGYVISPEGVAMEESKVNATLKELQRFLGFSNFYRRFIRNFSTVAGPLTSMVKRGNNRLSWSPEAVHAFNDLRLRFTSAPILKHPDPQLPFIVEVDASSTGVGAILSQRQGQNPKTFPCAFFSHKLSPAEKNYDVGNRELLAIKLALEEWRHWLEGAQHPFIILTDHKNLEYLRTAKVLNHRQARWALFFTRFHFTINYRPGTQNLKADALSRIHEPDHTPLPPETILPASVLVAPVTWDVMTEITEAQARDPPPTDCPENRTYVPADGPLNSQLRSPWNRGHNRPFTQPFLVAVTPPRHCDLCQELCSLQHHQGFPPTARRVAATPACPETFVGYVVNPERFFIGLPTRCQLDCFAVCEPLLPALYRPLLFPRIIVFCLPPAPTSCTDYHDPFGFVFTTPVRQC</sequence>
<evidence type="ECO:0000256" key="10">
    <source>
        <dbReference type="SAM" id="MobiDB-lite"/>
    </source>
</evidence>
<dbReference type="PROSITE" id="PS50158">
    <property type="entry name" value="ZF_CCHC"/>
    <property type="match status" value="1"/>
</dbReference>
<feature type="domain" description="Reverse transcriptase" evidence="12">
    <location>
        <begin position="585"/>
        <end position="764"/>
    </location>
</feature>
<feature type="compositionally biased region" description="Polar residues" evidence="10">
    <location>
        <begin position="145"/>
        <end position="160"/>
    </location>
</feature>
<dbReference type="CDD" id="cd01647">
    <property type="entry name" value="RT_LTR"/>
    <property type="match status" value="1"/>
</dbReference>